<evidence type="ECO:0000256" key="10">
    <source>
        <dbReference type="SAM" id="MobiDB-lite"/>
    </source>
</evidence>
<dbReference type="Gene3D" id="3.40.50.300">
    <property type="entry name" value="P-loop containing nucleotide triphosphate hydrolases"/>
    <property type="match status" value="1"/>
</dbReference>
<reference evidence="14 15" key="1">
    <citation type="journal article" date="2024" name="IMA Fungus">
        <title>Apiospora arundinis, a panoply of carbohydrate-active enzymes and secondary metabolites.</title>
        <authorList>
            <person name="Sorensen T."/>
            <person name="Petersen C."/>
            <person name="Muurmann A.T."/>
            <person name="Christiansen J.V."/>
            <person name="Brundto M.L."/>
            <person name="Overgaard C.K."/>
            <person name="Boysen A.T."/>
            <person name="Wollenberg R.D."/>
            <person name="Larsen T.O."/>
            <person name="Sorensen J.L."/>
            <person name="Nielsen K.L."/>
            <person name="Sondergaard T.E."/>
        </authorList>
    </citation>
    <scope>NUCLEOTIDE SEQUENCE [LARGE SCALE GENOMIC DNA]</scope>
    <source>
        <strain evidence="14 15">AAU 773</strain>
    </source>
</reference>
<dbReference type="Gene3D" id="3.40.50.10810">
    <property type="entry name" value="Tandem AAA-ATPase domain"/>
    <property type="match status" value="1"/>
</dbReference>
<dbReference type="InterPro" id="IPR027370">
    <property type="entry name" value="Znf-RING_euk"/>
</dbReference>
<keyword evidence="7" id="KW-0862">Zinc</keyword>
<dbReference type="CDD" id="cd18008">
    <property type="entry name" value="DEXDc_SHPRH-like"/>
    <property type="match status" value="1"/>
</dbReference>
<feature type="domain" description="Helicase C-terminal" evidence="13">
    <location>
        <begin position="1013"/>
        <end position="1170"/>
    </location>
</feature>
<evidence type="ECO:0000256" key="4">
    <source>
        <dbReference type="ARBA" id="ARBA00022771"/>
    </source>
</evidence>
<evidence type="ECO:0000313" key="15">
    <source>
        <dbReference type="Proteomes" id="UP001390339"/>
    </source>
</evidence>
<keyword evidence="2" id="KW-0479">Metal-binding</keyword>
<dbReference type="SMART" id="SM00487">
    <property type="entry name" value="DEXDc"/>
    <property type="match status" value="1"/>
</dbReference>
<dbReference type="InterPro" id="IPR038718">
    <property type="entry name" value="SNF2-like_sf"/>
</dbReference>
<gene>
    <name evidence="14" type="ORF">PGQ11_014073</name>
</gene>
<evidence type="ECO:0000256" key="2">
    <source>
        <dbReference type="ARBA" id="ARBA00022723"/>
    </source>
</evidence>
<keyword evidence="15" id="KW-1185">Reference proteome</keyword>
<dbReference type="Pfam" id="PF00271">
    <property type="entry name" value="Helicase_C"/>
    <property type="match status" value="1"/>
</dbReference>
<evidence type="ECO:0000256" key="9">
    <source>
        <dbReference type="PROSITE-ProRule" id="PRU00175"/>
    </source>
</evidence>
<feature type="compositionally biased region" description="Acidic residues" evidence="10">
    <location>
        <begin position="884"/>
        <end position="922"/>
    </location>
</feature>
<feature type="region of interest" description="Disordered" evidence="10">
    <location>
        <begin position="120"/>
        <end position="154"/>
    </location>
</feature>
<keyword evidence="3" id="KW-0547">Nucleotide-binding</keyword>
<dbReference type="PANTHER" id="PTHR45626:SF16">
    <property type="entry name" value="ATP-DEPENDENT HELICASE ULS1"/>
    <property type="match status" value="1"/>
</dbReference>
<keyword evidence="4 9" id="KW-0863">Zinc-finger</keyword>
<evidence type="ECO:0000313" key="14">
    <source>
        <dbReference type="EMBL" id="KAK8851594.1"/>
    </source>
</evidence>
<dbReference type="InterPro" id="IPR027417">
    <property type="entry name" value="P-loop_NTPase"/>
</dbReference>
<feature type="domain" description="RING-type" evidence="11">
    <location>
        <begin position="807"/>
        <end position="858"/>
    </location>
</feature>
<name>A0ABR2HRA1_9PEZI</name>
<dbReference type="SUPFAM" id="SSF57850">
    <property type="entry name" value="RING/U-box"/>
    <property type="match status" value="1"/>
</dbReference>
<evidence type="ECO:0000256" key="8">
    <source>
        <dbReference type="ARBA" id="ARBA00022840"/>
    </source>
</evidence>
<dbReference type="Gene3D" id="3.30.40.10">
    <property type="entry name" value="Zinc/RING finger domain, C3HC4 (zinc finger)"/>
    <property type="match status" value="1"/>
</dbReference>
<dbReference type="InterPro" id="IPR050628">
    <property type="entry name" value="SNF2_RAD54_helicase_TF"/>
</dbReference>
<accession>A0ABR2HRA1</accession>
<protein>
    <submittedName>
        <fullName evidence="14">SNF2 family N-terminal domain-containing protein</fullName>
    </submittedName>
</protein>
<evidence type="ECO:0000256" key="6">
    <source>
        <dbReference type="ARBA" id="ARBA00022806"/>
    </source>
</evidence>
<feature type="domain" description="Helicase ATP-binding" evidence="12">
    <location>
        <begin position="453"/>
        <end position="646"/>
    </location>
</feature>
<dbReference type="InterPro" id="IPR013083">
    <property type="entry name" value="Znf_RING/FYVE/PHD"/>
</dbReference>
<evidence type="ECO:0000259" key="11">
    <source>
        <dbReference type="PROSITE" id="PS50089"/>
    </source>
</evidence>
<comment type="similarity">
    <text evidence="1">Belongs to the SNF2/RAD54 helicase family.</text>
</comment>
<keyword evidence="6" id="KW-0347">Helicase</keyword>
<evidence type="ECO:0000259" key="12">
    <source>
        <dbReference type="PROSITE" id="PS51192"/>
    </source>
</evidence>
<evidence type="ECO:0000256" key="3">
    <source>
        <dbReference type="ARBA" id="ARBA00022741"/>
    </source>
</evidence>
<feature type="compositionally biased region" description="Basic residues" evidence="10">
    <location>
        <begin position="942"/>
        <end position="968"/>
    </location>
</feature>
<organism evidence="14 15">
    <name type="scientific">Apiospora arundinis</name>
    <dbReference type="NCBI Taxonomy" id="335852"/>
    <lineage>
        <taxon>Eukaryota</taxon>
        <taxon>Fungi</taxon>
        <taxon>Dikarya</taxon>
        <taxon>Ascomycota</taxon>
        <taxon>Pezizomycotina</taxon>
        <taxon>Sordariomycetes</taxon>
        <taxon>Xylariomycetidae</taxon>
        <taxon>Amphisphaeriales</taxon>
        <taxon>Apiosporaceae</taxon>
        <taxon>Apiospora</taxon>
    </lineage>
</organism>
<dbReference type="PANTHER" id="PTHR45626">
    <property type="entry name" value="TRANSCRIPTION TERMINATION FACTOR 2-RELATED"/>
    <property type="match status" value="1"/>
</dbReference>
<evidence type="ECO:0000256" key="5">
    <source>
        <dbReference type="ARBA" id="ARBA00022801"/>
    </source>
</evidence>
<feature type="region of interest" description="Disordered" evidence="10">
    <location>
        <begin position="74"/>
        <end position="95"/>
    </location>
</feature>
<dbReference type="InterPro" id="IPR049730">
    <property type="entry name" value="SNF2/RAD54-like_C"/>
</dbReference>
<dbReference type="CDD" id="cd16449">
    <property type="entry name" value="RING-HC"/>
    <property type="match status" value="1"/>
</dbReference>
<evidence type="ECO:0000256" key="1">
    <source>
        <dbReference type="ARBA" id="ARBA00007025"/>
    </source>
</evidence>
<dbReference type="InterPro" id="IPR014001">
    <property type="entry name" value="Helicase_ATP-bd"/>
</dbReference>
<dbReference type="PROSITE" id="PS51194">
    <property type="entry name" value="HELICASE_CTER"/>
    <property type="match status" value="1"/>
</dbReference>
<dbReference type="InterPro" id="IPR001650">
    <property type="entry name" value="Helicase_C-like"/>
</dbReference>
<dbReference type="Proteomes" id="UP001390339">
    <property type="component" value="Unassembled WGS sequence"/>
</dbReference>
<dbReference type="InterPro" id="IPR001841">
    <property type="entry name" value="Znf_RING"/>
</dbReference>
<dbReference type="PROSITE" id="PS51192">
    <property type="entry name" value="HELICASE_ATP_BIND_1"/>
    <property type="match status" value="1"/>
</dbReference>
<proteinExistence type="inferred from homology"/>
<feature type="region of interest" description="Disordered" evidence="10">
    <location>
        <begin position="233"/>
        <end position="271"/>
    </location>
</feature>
<dbReference type="CDD" id="cd18793">
    <property type="entry name" value="SF2_C_SNF"/>
    <property type="match status" value="1"/>
</dbReference>
<dbReference type="Pfam" id="PF13445">
    <property type="entry name" value="zf-RING_UBOX"/>
    <property type="match status" value="1"/>
</dbReference>
<dbReference type="SMART" id="SM00184">
    <property type="entry name" value="RING"/>
    <property type="match status" value="1"/>
</dbReference>
<dbReference type="SUPFAM" id="SSF52540">
    <property type="entry name" value="P-loop containing nucleoside triphosphate hydrolases"/>
    <property type="match status" value="2"/>
</dbReference>
<dbReference type="Pfam" id="PF00176">
    <property type="entry name" value="SNF2-rel_dom"/>
    <property type="match status" value="1"/>
</dbReference>
<evidence type="ECO:0000256" key="7">
    <source>
        <dbReference type="ARBA" id="ARBA00022833"/>
    </source>
</evidence>
<comment type="caution">
    <text evidence="14">The sequence shown here is derived from an EMBL/GenBank/DDBJ whole genome shotgun (WGS) entry which is preliminary data.</text>
</comment>
<feature type="region of interest" description="Disordered" evidence="10">
    <location>
        <begin position="877"/>
        <end position="982"/>
    </location>
</feature>
<dbReference type="InterPro" id="IPR000330">
    <property type="entry name" value="SNF2_N"/>
</dbReference>
<dbReference type="SMART" id="SM00490">
    <property type="entry name" value="HELICc"/>
    <property type="match status" value="1"/>
</dbReference>
<keyword evidence="8" id="KW-0067">ATP-binding</keyword>
<keyword evidence="5" id="KW-0378">Hydrolase</keyword>
<dbReference type="EMBL" id="JAPCWZ010000009">
    <property type="protein sequence ID" value="KAK8851594.1"/>
    <property type="molecule type" value="Genomic_DNA"/>
</dbReference>
<sequence>MAQPDDDLKDDLQMQEILLESLYGTPEDTPQRRAEIKAEIDRVKTELKRLQVARQNQGSAQHADTALYRAGSVNTMAGSSRDEPPDSHWNFNSPYAYGDRPDDSSISGVSFHGRNLWDQASNNESARKRTYSTHLDNGRPTLPGPKSQRTEESEWETELFGDNGNVGNVGDFGDFGDINNIGGEDEDNLARRSEYEQRELAYRQKLTQEEKDAALARRLQDEEEGLQESLLHDNLSDSSEPNGHQFDHDQSRPIDPPAPSEPRANRMPGSWEAAGFNDVIDLTDDEPIHGFVPAGNVSASSAGNVHPGELARHAEIQRQRLGNGSPFPGSLPGNSAPYHQRPGSLVNGAASHFANRANPSVYRPGTSSLADIVQRTNNYNYEDGTDDHGDALDRRVIMPAGMDESDQVKALLANIASETGTANSDQDYDSTPPALKEPLYKHQQLALKWMRGMEADSHKRGGLLADDMGLGKTISMLALMVHDRKPKDDKTRVFLGTNVVVAPVSLIRQWEKEIQDKLKHTYCLTVHNYHKKKLPYNELCKFDVVLTSYGKLGTELKALDAFTKDRVDRKLQINKDILAERFPFICAKDPFLRLVLDESQQIKNKNTQMHRAVCRISSKYRWCLSGTPMMNNVDEMGSHIHFLRIRPYDDPQHFKQKFAALYPKNRSYEDPAVVMQRLQVLLRAIMLRRTKLSKIDGAPIISLPPKTEVIDYVTFGPDEQQFYNDLARDAQVQFSKFLAAGTVGKHYSYILVQLLRLRQACCHPHLLLMDLEFTNADDSGKDMAALAREINPSRIKTLAEETPPMECPICYEYYHNPSILVPCGHYACHECLQLHAISSEQRNQMDREGAKPKCILCRADFDMKKTITYEAFKSTFIPKSAGDDNSEDETDDDSDSDSGSDADSDSDETDSAEEEDGDDIDESGNLKNFIDDDDDADDYKPRPKPRKAKSKSKDKGKKKDKKKKKKEKKKEEEEVQPHMLAKLRKDATRNMNERTRYLNYLKSIWEPSAKITKCIEVLRDIQESGEKTIVFSQWTLLLDLLEVPLKHDLNIRFRRYDGGMSAKARDEAVHEFADDDGCKVMLTSLKAGNAGLNLICASRVIILDPFWNPFIEKQAVDRTYRIGQRRPVKVHRILIKDTVEDRIVQLQEQKRELVEGAMDEQVAKNLGRLSHNDLAYIFGVNRRS</sequence>
<evidence type="ECO:0000259" key="13">
    <source>
        <dbReference type="PROSITE" id="PS51194"/>
    </source>
</evidence>
<dbReference type="PROSITE" id="PS50089">
    <property type="entry name" value="ZF_RING_2"/>
    <property type="match status" value="1"/>
</dbReference>